<dbReference type="SUPFAM" id="SSF158472">
    <property type="entry name" value="HAMP domain-like"/>
    <property type="match status" value="1"/>
</dbReference>
<dbReference type="InterPro" id="IPR001054">
    <property type="entry name" value="A/G_cyclase"/>
</dbReference>
<keyword evidence="4 7" id="KW-0812">Transmembrane</keyword>
<evidence type="ECO:0000256" key="4">
    <source>
        <dbReference type="ARBA" id="ARBA00022692"/>
    </source>
</evidence>
<proteinExistence type="inferred from homology"/>
<dbReference type="EMBL" id="CP114014">
    <property type="protein sequence ID" value="XAY07423.1"/>
    <property type="molecule type" value="Genomic_DNA"/>
</dbReference>
<reference evidence="10" key="1">
    <citation type="submission" date="2022-12" db="EMBL/GenBank/DDBJ databases">
        <title>Paraconexibacter alkalitolerans sp. nov. and Baekduia alba sp. nov., isolated from soil and emended description of the genera Paraconexibacter (Chun et al., 2020) and Baekduia (An et al., 2020).</title>
        <authorList>
            <person name="Vieira S."/>
            <person name="Huber K.J."/>
            <person name="Geppert A."/>
            <person name="Wolf J."/>
            <person name="Neumann-Schaal M."/>
            <person name="Muesken M."/>
            <person name="Overmann J."/>
        </authorList>
    </citation>
    <scope>NUCLEOTIDE SEQUENCE</scope>
    <source>
        <strain evidence="10">AEG42_29</strain>
    </source>
</reference>
<sequence>MRWLYAKLGRRYVRLVLFIQMQGAHVVVAGGAGLLQLFVRADGTTFLQILAASQVLVVVDNVISCRVTSKLLRPADPWQRGDHSPEAADAAWHALAGLPLAFVRRRVLHPVLITIPPIAAFATWRLEVPWFPAFFALAGASGVVLLYGSMLRFFAMEIITRPVLEAVAADLGPDVDPRRTSVSLKTRLLVALPAINIISGVVVSGVSASGGDRSIDDLGIGVAAAIVVAFTISLELSILLANSILQPLRQLRRGTDAVAAGDFSVRVPVLGGDETGALAASFNSMVAGLQERELLREAFGAYVDPQLAERVLAEGTELGGEEVEVTVLFVDIRDFTAFAERASAADVVRQLNLFYALVVPVIAQHGGHANKFVGDGLLAVFGAPDHLPDHADAATAAALELVASVHERFGDTLRVGVGINSGPVVAGTIGGGGRVEFTVIGDAVNTAARVESVTRETGDDILLTEATRRLLARDHGAFVERPTVDLKGKTERVRLHAPVAAAATRPGPVTDAVRA</sequence>
<evidence type="ECO:0000259" key="9">
    <source>
        <dbReference type="PROSITE" id="PS50885"/>
    </source>
</evidence>
<feature type="transmembrane region" description="Helical" evidence="7">
    <location>
        <begin position="107"/>
        <end position="124"/>
    </location>
</feature>
<dbReference type="Pfam" id="PF00672">
    <property type="entry name" value="HAMP"/>
    <property type="match status" value="1"/>
</dbReference>
<comment type="similarity">
    <text evidence="2">Belongs to the adenylyl cyclase class-3 family.</text>
</comment>
<keyword evidence="3" id="KW-1003">Cell membrane</keyword>
<feature type="domain" description="HAMP" evidence="9">
    <location>
        <begin position="242"/>
        <end position="294"/>
    </location>
</feature>
<evidence type="ECO:0000256" key="6">
    <source>
        <dbReference type="ARBA" id="ARBA00023136"/>
    </source>
</evidence>
<evidence type="ECO:0000256" key="3">
    <source>
        <dbReference type="ARBA" id="ARBA00022475"/>
    </source>
</evidence>
<dbReference type="InterPro" id="IPR050697">
    <property type="entry name" value="Adenylyl/Guanylyl_Cyclase_3/4"/>
</dbReference>
<feature type="transmembrane region" description="Helical" evidence="7">
    <location>
        <begin position="12"/>
        <end position="39"/>
    </location>
</feature>
<dbReference type="GO" id="GO:0035556">
    <property type="term" value="P:intracellular signal transduction"/>
    <property type="evidence" value="ECO:0007669"/>
    <property type="project" value="InterPro"/>
</dbReference>
<comment type="subcellular location">
    <subcellularLocation>
        <location evidence="1">Cell membrane</location>
        <topology evidence="1">Multi-pass membrane protein</topology>
    </subcellularLocation>
</comment>
<feature type="domain" description="Guanylate cyclase" evidence="8">
    <location>
        <begin position="326"/>
        <end position="451"/>
    </location>
</feature>
<keyword evidence="5 7" id="KW-1133">Transmembrane helix</keyword>
<dbReference type="GO" id="GO:0006171">
    <property type="term" value="P:cAMP biosynthetic process"/>
    <property type="evidence" value="ECO:0007669"/>
    <property type="project" value="TreeGrafter"/>
</dbReference>
<dbReference type="PROSITE" id="PS50125">
    <property type="entry name" value="GUANYLATE_CYCLASE_2"/>
    <property type="match status" value="1"/>
</dbReference>
<feature type="transmembrane region" description="Helical" evidence="7">
    <location>
        <begin position="220"/>
        <end position="245"/>
    </location>
</feature>
<dbReference type="SUPFAM" id="SSF55073">
    <property type="entry name" value="Nucleotide cyclase"/>
    <property type="match status" value="1"/>
</dbReference>
<name>A0AAU7B0J7_9ACTN</name>
<keyword evidence="6 7" id="KW-0472">Membrane</keyword>
<dbReference type="InterPro" id="IPR029787">
    <property type="entry name" value="Nucleotide_cyclase"/>
</dbReference>
<evidence type="ECO:0000313" key="10">
    <source>
        <dbReference type="EMBL" id="XAY07423.1"/>
    </source>
</evidence>
<evidence type="ECO:0000256" key="1">
    <source>
        <dbReference type="ARBA" id="ARBA00004651"/>
    </source>
</evidence>
<dbReference type="PROSITE" id="PS50885">
    <property type="entry name" value="HAMP"/>
    <property type="match status" value="1"/>
</dbReference>
<dbReference type="GO" id="GO:0005886">
    <property type="term" value="C:plasma membrane"/>
    <property type="evidence" value="ECO:0007669"/>
    <property type="project" value="UniProtKB-SubCell"/>
</dbReference>
<dbReference type="AlphaFoldDB" id="A0AAU7B0J7"/>
<dbReference type="SMART" id="SM00044">
    <property type="entry name" value="CYCc"/>
    <property type="match status" value="1"/>
</dbReference>
<feature type="transmembrane region" description="Helical" evidence="7">
    <location>
        <begin position="45"/>
        <end position="63"/>
    </location>
</feature>
<protein>
    <recommendedName>
        <fullName evidence="11">Adenylate/guanylate cyclase domain-containing protein</fullName>
    </recommendedName>
</protein>
<feature type="transmembrane region" description="Helical" evidence="7">
    <location>
        <begin position="130"/>
        <end position="151"/>
    </location>
</feature>
<dbReference type="CDD" id="cd06225">
    <property type="entry name" value="HAMP"/>
    <property type="match status" value="1"/>
</dbReference>
<dbReference type="PANTHER" id="PTHR43081">
    <property type="entry name" value="ADENYLATE CYCLASE, TERMINAL-DIFFERENTIATION SPECIFIC-RELATED"/>
    <property type="match status" value="1"/>
</dbReference>
<evidence type="ECO:0008006" key="11">
    <source>
        <dbReference type="Google" id="ProtNLM"/>
    </source>
</evidence>
<dbReference type="GO" id="GO:0004016">
    <property type="term" value="F:adenylate cyclase activity"/>
    <property type="evidence" value="ECO:0007669"/>
    <property type="project" value="UniProtKB-ARBA"/>
</dbReference>
<feature type="transmembrane region" description="Helical" evidence="7">
    <location>
        <begin position="188"/>
        <end position="208"/>
    </location>
</feature>
<gene>
    <name evidence="10" type="ORF">DSM112329_04305</name>
</gene>
<dbReference type="KEGG" id="parq:DSM112329_04305"/>
<dbReference type="PANTHER" id="PTHR43081:SF17">
    <property type="entry name" value="BLL5647 PROTEIN"/>
    <property type="match status" value="1"/>
</dbReference>
<organism evidence="10">
    <name type="scientific">Paraconexibacter sp. AEG42_29</name>
    <dbReference type="NCBI Taxonomy" id="2997339"/>
    <lineage>
        <taxon>Bacteria</taxon>
        <taxon>Bacillati</taxon>
        <taxon>Actinomycetota</taxon>
        <taxon>Thermoleophilia</taxon>
        <taxon>Solirubrobacterales</taxon>
        <taxon>Paraconexibacteraceae</taxon>
        <taxon>Paraconexibacter</taxon>
    </lineage>
</organism>
<evidence type="ECO:0000256" key="5">
    <source>
        <dbReference type="ARBA" id="ARBA00022989"/>
    </source>
</evidence>
<evidence type="ECO:0000256" key="7">
    <source>
        <dbReference type="SAM" id="Phobius"/>
    </source>
</evidence>
<dbReference type="CDD" id="cd07302">
    <property type="entry name" value="CHD"/>
    <property type="match status" value="1"/>
</dbReference>
<dbReference type="SMART" id="SM00304">
    <property type="entry name" value="HAMP"/>
    <property type="match status" value="1"/>
</dbReference>
<evidence type="ECO:0000256" key="2">
    <source>
        <dbReference type="ARBA" id="ARBA00005381"/>
    </source>
</evidence>
<dbReference type="InterPro" id="IPR003660">
    <property type="entry name" value="HAMP_dom"/>
</dbReference>
<dbReference type="Gene3D" id="6.10.340.10">
    <property type="match status" value="1"/>
</dbReference>
<dbReference type="Pfam" id="PF00211">
    <property type="entry name" value="Guanylate_cyc"/>
    <property type="match status" value="1"/>
</dbReference>
<accession>A0AAU7B0J7</accession>
<dbReference type="Gene3D" id="3.30.70.1230">
    <property type="entry name" value="Nucleotide cyclase"/>
    <property type="match status" value="1"/>
</dbReference>
<evidence type="ECO:0000259" key="8">
    <source>
        <dbReference type="PROSITE" id="PS50125"/>
    </source>
</evidence>